<organism evidence="1 2">
    <name type="scientific">Stegodyphus mimosarum</name>
    <name type="common">African social velvet spider</name>
    <dbReference type="NCBI Taxonomy" id="407821"/>
    <lineage>
        <taxon>Eukaryota</taxon>
        <taxon>Metazoa</taxon>
        <taxon>Ecdysozoa</taxon>
        <taxon>Arthropoda</taxon>
        <taxon>Chelicerata</taxon>
        <taxon>Arachnida</taxon>
        <taxon>Araneae</taxon>
        <taxon>Araneomorphae</taxon>
        <taxon>Entelegynae</taxon>
        <taxon>Eresoidea</taxon>
        <taxon>Eresidae</taxon>
        <taxon>Stegodyphus</taxon>
    </lineage>
</organism>
<protein>
    <submittedName>
        <fullName evidence="1">Uncharacterized protein</fullName>
    </submittedName>
</protein>
<sequence>MLFLTLSCMGIMAVLTIANDFYPTLLYFTPNQAFTKQ</sequence>
<dbReference type="Proteomes" id="UP000054359">
    <property type="component" value="Unassembled WGS sequence"/>
</dbReference>
<accession>A0A087UDC2</accession>
<evidence type="ECO:0000313" key="2">
    <source>
        <dbReference type="Proteomes" id="UP000054359"/>
    </source>
</evidence>
<dbReference type="AlphaFoldDB" id="A0A087UDC2"/>
<proteinExistence type="predicted"/>
<keyword evidence="2" id="KW-1185">Reference proteome</keyword>
<gene>
    <name evidence="1" type="ORF">X975_09375</name>
</gene>
<evidence type="ECO:0000313" key="1">
    <source>
        <dbReference type="EMBL" id="KFM75361.1"/>
    </source>
</evidence>
<dbReference type="EMBL" id="KK119316">
    <property type="protein sequence ID" value="KFM75361.1"/>
    <property type="molecule type" value="Genomic_DNA"/>
</dbReference>
<name>A0A087UDC2_STEMI</name>
<reference evidence="1 2" key="1">
    <citation type="submission" date="2013-11" db="EMBL/GenBank/DDBJ databases">
        <title>Genome sequencing of Stegodyphus mimosarum.</title>
        <authorList>
            <person name="Bechsgaard J."/>
        </authorList>
    </citation>
    <scope>NUCLEOTIDE SEQUENCE [LARGE SCALE GENOMIC DNA]</scope>
</reference>
<feature type="non-terminal residue" evidence="1">
    <location>
        <position position="37"/>
    </location>
</feature>